<dbReference type="GO" id="GO:0009425">
    <property type="term" value="C:bacterial-type flagellum basal body"/>
    <property type="evidence" value="ECO:0007669"/>
    <property type="project" value="InterPro"/>
</dbReference>
<dbReference type="KEGG" id="mdn:JT25_012705"/>
<gene>
    <name evidence="12" type="ORF">JT25_012705</name>
</gene>
<comment type="function">
    <text evidence="1 10">Controls the rotational direction of flagella during chemotaxis.</text>
</comment>
<keyword evidence="8 10" id="KW-1133">Transmembrane helix</keyword>
<keyword evidence="12" id="KW-0282">Flagellum</keyword>
<dbReference type="PANTHER" id="PTHR35091:SF2">
    <property type="entry name" value="FLAGELLAR PROTEIN FLIL"/>
    <property type="match status" value="1"/>
</dbReference>
<dbReference type="GO" id="GO:0005886">
    <property type="term" value="C:plasma membrane"/>
    <property type="evidence" value="ECO:0007669"/>
    <property type="project" value="UniProtKB-SubCell"/>
</dbReference>
<dbReference type="EMBL" id="CP014476">
    <property type="protein sequence ID" value="AMK77327.1"/>
    <property type="molecule type" value="Genomic_DNA"/>
</dbReference>
<evidence type="ECO:0000313" key="13">
    <source>
        <dbReference type="Proteomes" id="UP000030512"/>
    </source>
</evidence>
<dbReference type="STRING" id="1538553.JT25_012705"/>
<keyword evidence="7 10" id="KW-0283">Flagellar rotation</keyword>
<dbReference type="RefSeq" id="WP_062328793.1">
    <property type="nucleotide sequence ID" value="NZ_CP014476.1"/>
</dbReference>
<dbReference type="PANTHER" id="PTHR35091">
    <property type="entry name" value="FLAGELLAR PROTEIN FLIL"/>
    <property type="match status" value="1"/>
</dbReference>
<keyword evidence="5 10" id="KW-0145">Chemotaxis</keyword>
<proteinExistence type="inferred from homology"/>
<keyword evidence="6 10" id="KW-0812">Transmembrane</keyword>
<evidence type="ECO:0000256" key="2">
    <source>
        <dbReference type="ARBA" id="ARBA00004162"/>
    </source>
</evidence>
<evidence type="ECO:0000256" key="6">
    <source>
        <dbReference type="ARBA" id="ARBA00022692"/>
    </source>
</evidence>
<keyword evidence="9 10" id="KW-0472">Membrane</keyword>
<evidence type="ECO:0000256" key="5">
    <source>
        <dbReference type="ARBA" id="ARBA00022500"/>
    </source>
</evidence>
<protein>
    <recommendedName>
        <fullName evidence="10">Flagellar protein FliL</fullName>
    </recommendedName>
</protein>
<evidence type="ECO:0000256" key="7">
    <source>
        <dbReference type="ARBA" id="ARBA00022779"/>
    </source>
</evidence>
<reference evidence="12 13" key="1">
    <citation type="journal article" date="2015" name="Environ. Microbiol.">
        <title>Methane oxidation coupled to nitrate reduction under hypoxia by the Gammaproteobacterium Methylomonas denitrificans, sp. nov. type strain FJG1.</title>
        <authorList>
            <person name="Kits K.D."/>
            <person name="Klotz M.G."/>
            <person name="Stein L.Y."/>
        </authorList>
    </citation>
    <scope>NUCLEOTIDE SEQUENCE [LARGE SCALE GENOMIC DNA]</scope>
    <source>
        <strain evidence="12 13">FJG1</strain>
    </source>
</reference>
<evidence type="ECO:0000256" key="8">
    <source>
        <dbReference type="ARBA" id="ARBA00022989"/>
    </source>
</evidence>
<organism evidence="12 13">
    <name type="scientific">Methylomonas denitrificans</name>
    <dbReference type="NCBI Taxonomy" id="1538553"/>
    <lineage>
        <taxon>Bacteria</taxon>
        <taxon>Pseudomonadati</taxon>
        <taxon>Pseudomonadota</taxon>
        <taxon>Gammaproteobacteria</taxon>
        <taxon>Methylococcales</taxon>
        <taxon>Methylococcaceae</taxon>
        <taxon>Methylomonas</taxon>
    </lineage>
</organism>
<dbReference type="AlphaFoldDB" id="A0A126T5H7"/>
<evidence type="ECO:0000256" key="4">
    <source>
        <dbReference type="ARBA" id="ARBA00022475"/>
    </source>
</evidence>
<keyword evidence="12" id="KW-0969">Cilium</keyword>
<dbReference type="GO" id="GO:0006935">
    <property type="term" value="P:chemotaxis"/>
    <property type="evidence" value="ECO:0007669"/>
    <property type="project" value="UniProtKB-KW"/>
</dbReference>
<evidence type="ECO:0000256" key="9">
    <source>
        <dbReference type="ARBA" id="ARBA00023136"/>
    </source>
</evidence>
<evidence type="ECO:0000256" key="11">
    <source>
        <dbReference type="SAM" id="MobiDB-lite"/>
    </source>
</evidence>
<evidence type="ECO:0000313" key="12">
    <source>
        <dbReference type="EMBL" id="AMK77327.1"/>
    </source>
</evidence>
<dbReference type="OrthoDB" id="5616092at2"/>
<evidence type="ECO:0000256" key="3">
    <source>
        <dbReference type="ARBA" id="ARBA00008281"/>
    </source>
</evidence>
<dbReference type="Proteomes" id="UP000030512">
    <property type="component" value="Chromosome"/>
</dbReference>
<feature type="region of interest" description="Disordered" evidence="11">
    <location>
        <begin position="47"/>
        <end position="75"/>
    </location>
</feature>
<evidence type="ECO:0000256" key="10">
    <source>
        <dbReference type="RuleBase" id="RU364125"/>
    </source>
</evidence>
<feature type="transmembrane region" description="Helical" evidence="10">
    <location>
        <begin position="17"/>
        <end position="39"/>
    </location>
</feature>
<dbReference type="Pfam" id="PF03748">
    <property type="entry name" value="FliL"/>
    <property type="match status" value="1"/>
</dbReference>
<name>A0A126T5H7_9GAMM</name>
<comment type="subcellular location">
    <subcellularLocation>
        <location evidence="10">Cell inner membrane</location>
    </subcellularLocation>
    <subcellularLocation>
        <location evidence="2">Cell membrane</location>
        <topology evidence="2">Single-pass membrane protein</topology>
    </subcellularLocation>
</comment>
<keyword evidence="10" id="KW-0997">Cell inner membrane</keyword>
<keyword evidence="13" id="KW-1185">Reference proteome</keyword>
<dbReference type="GO" id="GO:0071978">
    <property type="term" value="P:bacterial-type flagellum-dependent swarming motility"/>
    <property type="evidence" value="ECO:0007669"/>
    <property type="project" value="TreeGrafter"/>
</dbReference>
<evidence type="ECO:0000256" key="1">
    <source>
        <dbReference type="ARBA" id="ARBA00002254"/>
    </source>
</evidence>
<keyword evidence="12" id="KW-0966">Cell projection</keyword>
<sequence length="182" mass="19869">MAEAQEKDEGKKSSKKMIVIIAAVVLVLAGAGGGAYFFLNKPADAEHKEEGDAKHGKEEHKEEAAHEEEADHEKVAEPDVYYDLPTPLLVNFPAGSGAKVIRISLTILTKGEASVDAMKKHEPMIRNNLLMAISAVGAEKAKTLEGKQELKTMMQTEIGKVLEKMAGKNTVKDVYFTEFVMQ</sequence>
<accession>A0A126T5H7</accession>
<keyword evidence="4" id="KW-1003">Cell membrane</keyword>
<comment type="similarity">
    <text evidence="3 10">Belongs to the FliL family.</text>
</comment>
<dbReference type="InterPro" id="IPR005503">
    <property type="entry name" value="FliL"/>
</dbReference>